<dbReference type="InterPro" id="IPR036390">
    <property type="entry name" value="WH_DNA-bd_sf"/>
</dbReference>
<accession>A0ABQ2IFQ5</accession>
<dbReference type="PROSITE" id="PS50995">
    <property type="entry name" value="HTH_MARR_2"/>
    <property type="match status" value="1"/>
</dbReference>
<evidence type="ECO:0000256" key="2">
    <source>
        <dbReference type="ARBA" id="ARBA00023125"/>
    </source>
</evidence>
<reference evidence="7" key="1">
    <citation type="journal article" date="2019" name="Int. J. Syst. Evol. Microbiol.">
        <title>The Global Catalogue of Microorganisms (GCM) 10K type strain sequencing project: providing services to taxonomists for standard genome sequencing and annotation.</title>
        <authorList>
            <consortium name="The Broad Institute Genomics Platform"/>
            <consortium name="The Broad Institute Genome Sequencing Center for Infectious Disease"/>
            <person name="Wu L."/>
            <person name="Ma J."/>
        </authorList>
    </citation>
    <scope>NUCLEOTIDE SEQUENCE [LARGE SCALE GENOMIC DNA]</scope>
    <source>
        <strain evidence="7">JCM 1365</strain>
    </source>
</reference>
<evidence type="ECO:0000256" key="3">
    <source>
        <dbReference type="ARBA" id="ARBA00023163"/>
    </source>
</evidence>
<dbReference type="PANTHER" id="PTHR33164">
    <property type="entry name" value="TRANSCRIPTIONAL REGULATOR, MARR FAMILY"/>
    <property type="match status" value="1"/>
</dbReference>
<keyword evidence="7" id="KW-1185">Reference proteome</keyword>
<dbReference type="SMART" id="SM00347">
    <property type="entry name" value="HTH_MARR"/>
    <property type="match status" value="1"/>
</dbReference>
<organism evidence="6 7">
    <name type="scientific">Terrabacter tumescens</name>
    <dbReference type="NCBI Taxonomy" id="60443"/>
    <lineage>
        <taxon>Bacteria</taxon>
        <taxon>Bacillati</taxon>
        <taxon>Actinomycetota</taxon>
        <taxon>Actinomycetes</taxon>
        <taxon>Micrococcales</taxon>
        <taxon>Intrasporangiaceae</taxon>
        <taxon>Terrabacter</taxon>
    </lineage>
</organism>
<feature type="domain" description="HTH marR-type" evidence="5">
    <location>
        <begin position="28"/>
        <end position="162"/>
    </location>
</feature>
<keyword evidence="3" id="KW-0804">Transcription</keyword>
<evidence type="ECO:0000259" key="5">
    <source>
        <dbReference type="PROSITE" id="PS50995"/>
    </source>
</evidence>
<feature type="region of interest" description="Disordered" evidence="4">
    <location>
        <begin position="1"/>
        <end position="24"/>
    </location>
</feature>
<dbReference type="EMBL" id="BMNZ01000010">
    <property type="protein sequence ID" value="GGN08800.1"/>
    <property type="molecule type" value="Genomic_DNA"/>
</dbReference>
<evidence type="ECO:0000256" key="1">
    <source>
        <dbReference type="ARBA" id="ARBA00023015"/>
    </source>
</evidence>
<dbReference type="InterPro" id="IPR000835">
    <property type="entry name" value="HTH_MarR-typ"/>
</dbReference>
<dbReference type="InterPro" id="IPR023187">
    <property type="entry name" value="Tscrpt_reg_MarR-type_CS"/>
</dbReference>
<dbReference type="Proteomes" id="UP000623461">
    <property type="component" value="Unassembled WGS sequence"/>
</dbReference>
<dbReference type="PRINTS" id="PR00598">
    <property type="entry name" value="HTHMARR"/>
</dbReference>
<evidence type="ECO:0000313" key="7">
    <source>
        <dbReference type="Proteomes" id="UP000623461"/>
    </source>
</evidence>
<keyword evidence="1" id="KW-0805">Transcription regulation</keyword>
<dbReference type="Pfam" id="PF01047">
    <property type="entry name" value="MarR"/>
    <property type="match status" value="1"/>
</dbReference>
<gene>
    <name evidence="6" type="ORF">GCM10009721_40860</name>
</gene>
<dbReference type="SUPFAM" id="SSF46785">
    <property type="entry name" value="Winged helix' DNA-binding domain"/>
    <property type="match status" value="1"/>
</dbReference>
<proteinExistence type="predicted"/>
<keyword evidence="2" id="KW-0238">DNA-binding</keyword>
<dbReference type="Gene3D" id="1.10.10.10">
    <property type="entry name" value="Winged helix-like DNA-binding domain superfamily/Winged helix DNA-binding domain"/>
    <property type="match status" value="1"/>
</dbReference>
<protein>
    <submittedName>
        <fullName evidence="6">Transcriptional regulator</fullName>
    </submittedName>
</protein>
<sequence length="179" mass="18992">MVTTTKRARADRTDDQVLDAQAPDDGGTDDLVTALLTGSRVLVGVSARSLAEVEDAVTLSQFRTLVVLQAHGPTRLNQLATRLAVGPSTALRSVDRLIAAGFVARTENAQDRREVVIALTDAGRALVTEVTERRRAAIRAIVEAMPASQRHTLVDALIAFSAAADEPVALADAATRLGW</sequence>
<comment type="caution">
    <text evidence="6">The sequence shown here is derived from an EMBL/GenBank/DDBJ whole genome shotgun (WGS) entry which is preliminary data.</text>
</comment>
<name>A0ABQ2IFQ5_9MICO</name>
<evidence type="ECO:0000313" key="6">
    <source>
        <dbReference type="EMBL" id="GGN08800.1"/>
    </source>
</evidence>
<dbReference type="PROSITE" id="PS01117">
    <property type="entry name" value="HTH_MARR_1"/>
    <property type="match status" value="1"/>
</dbReference>
<evidence type="ECO:0000256" key="4">
    <source>
        <dbReference type="SAM" id="MobiDB-lite"/>
    </source>
</evidence>
<dbReference type="InterPro" id="IPR036388">
    <property type="entry name" value="WH-like_DNA-bd_sf"/>
</dbReference>
<dbReference type="PANTHER" id="PTHR33164:SF94">
    <property type="entry name" value="TRANSCRIPTIONAL REGULATORY PROTEIN-RELATED"/>
    <property type="match status" value="1"/>
</dbReference>
<dbReference type="InterPro" id="IPR039422">
    <property type="entry name" value="MarR/SlyA-like"/>
</dbReference>